<dbReference type="SMART" id="SM00184">
    <property type="entry name" value="RING"/>
    <property type="match status" value="1"/>
</dbReference>
<keyword evidence="6" id="KW-1185">Reference proteome</keyword>
<evidence type="ECO:0000313" key="5">
    <source>
        <dbReference type="EMBL" id="KAG2493543.1"/>
    </source>
</evidence>
<evidence type="ECO:0000259" key="3">
    <source>
        <dbReference type="PROSITE" id="PS50089"/>
    </source>
</evidence>
<evidence type="ECO:0000313" key="6">
    <source>
        <dbReference type="Proteomes" id="UP000612055"/>
    </source>
</evidence>
<feature type="compositionally biased region" description="Low complexity" evidence="2">
    <location>
        <begin position="363"/>
        <end position="378"/>
    </location>
</feature>
<dbReference type="PANTHER" id="PTHR23327:SF42">
    <property type="entry name" value="LON PEPTIDASE N-TERMINAL DOMAIN AND RING FINGER PROTEIN C14F5.10C"/>
    <property type="match status" value="1"/>
</dbReference>
<dbReference type="SUPFAM" id="SSF48452">
    <property type="entry name" value="TPR-like"/>
    <property type="match status" value="1"/>
</dbReference>
<dbReference type="CDD" id="cd16514">
    <property type="entry name" value="RING-HC_LONFs_rpt2"/>
    <property type="match status" value="1"/>
</dbReference>
<evidence type="ECO:0008006" key="7">
    <source>
        <dbReference type="Google" id="ProtNLM"/>
    </source>
</evidence>
<dbReference type="PANTHER" id="PTHR23327">
    <property type="entry name" value="RING FINGER PROTEIN 127"/>
    <property type="match status" value="1"/>
</dbReference>
<dbReference type="GO" id="GO:0008270">
    <property type="term" value="F:zinc ion binding"/>
    <property type="evidence" value="ECO:0007669"/>
    <property type="project" value="UniProtKB-KW"/>
</dbReference>
<dbReference type="PROSITE" id="PS51787">
    <property type="entry name" value="LON_N"/>
    <property type="match status" value="1"/>
</dbReference>
<dbReference type="Gene3D" id="3.30.40.10">
    <property type="entry name" value="Zinc/RING finger domain, C3HC4 (zinc finger)"/>
    <property type="match status" value="1"/>
</dbReference>
<dbReference type="PROSITE" id="PS50089">
    <property type="entry name" value="ZF_RING_2"/>
    <property type="match status" value="1"/>
</dbReference>
<dbReference type="Pfam" id="PF02190">
    <property type="entry name" value="LON_substr_bdg"/>
    <property type="match status" value="1"/>
</dbReference>
<dbReference type="InterPro" id="IPR046336">
    <property type="entry name" value="Lon_prtase_N_sf"/>
</dbReference>
<keyword evidence="1" id="KW-0479">Metal-binding</keyword>
<dbReference type="Gene3D" id="1.25.40.10">
    <property type="entry name" value="Tetratricopeptide repeat domain"/>
    <property type="match status" value="1"/>
</dbReference>
<dbReference type="InterPro" id="IPR015947">
    <property type="entry name" value="PUA-like_sf"/>
</dbReference>
<dbReference type="GO" id="GO:0005737">
    <property type="term" value="C:cytoplasm"/>
    <property type="evidence" value="ECO:0007669"/>
    <property type="project" value="UniProtKB-ARBA"/>
</dbReference>
<dbReference type="Pfam" id="PF13923">
    <property type="entry name" value="zf-C3HC4_2"/>
    <property type="match status" value="1"/>
</dbReference>
<feature type="domain" description="Lon N-terminal" evidence="4">
    <location>
        <begin position="388"/>
        <end position="601"/>
    </location>
</feature>
<dbReference type="SUPFAM" id="SSF88697">
    <property type="entry name" value="PUA domain-like"/>
    <property type="match status" value="1"/>
</dbReference>
<comment type="caution">
    <text evidence="5">The sequence shown here is derived from an EMBL/GenBank/DDBJ whole genome shotgun (WGS) entry which is preliminary data.</text>
</comment>
<dbReference type="Gene3D" id="2.30.130.40">
    <property type="entry name" value="LON domain-like"/>
    <property type="match status" value="1"/>
</dbReference>
<dbReference type="Proteomes" id="UP000612055">
    <property type="component" value="Unassembled WGS sequence"/>
</dbReference>
<feature type="region of interest" description="Disordered" evidence="2">
    <location>
        <begin position="363"/>
        <end position="386"/>
    </location>
</feature>
<dbReference type="SUPFAM" id="SSF57850">
    <property type="entry name" value="RING/U-box"/>
    <property type="match status" value="1"/>
</dbReference>
<feature type="domain" description="RING-type" evidence="3">
    <location>
        <begin position="274"/>
        <end position="312"/>
    </location>
</feature>
<keyword evidence="1" id="KW-0862">Zinc</keyword>
<sequence length="614" mass="63637">MSEGGGLGGPPRASVDRLVAEVFANGAGAPDEGADPAPRAFARVSSLKSEGGVATELTPEEREALDGAKGRGDRLCRSELFGEGAAAYTEALRWARAAEDVAALLAARSGAYSSLSRSYRSRSARRSECAALFDLDPTSLAQMALRDATKALGLRPEWAEARGKLAAALFLLERFHEARDALLEGLEAEPTNTQLQASLREVQAVLAGDPDTGAAPEGAGPAAAGAGAGAAAGAGAGLGSPTGPAAASPAGAAAKRQRSLGAGAARGAIDDWDCALCAKLLFEPVTTPCGHTFCRECFARAMDHKPRCPYCRAVLHVARDALPVTITLASILSASFPEEYEERRREARGEGAHEAAAAAAAGEAGALGRSGSGPAPGAAGPGPGPGGAPAGPIVSLPLFVMQLILPGESIALNIFEPRYRLMVRRVMEGSRRLGMTQARRDDREIEGVCVEAEIVECQAQPDGRYYLELVGRRRLRILNHTELDGYRVARCEPLQDLTPAPGTPEHSALPELASQVAGQLDSILTQLRPLAAANGRLAGRVRALLGSLGERPPLEQAEKFSLWAATAACSLLPELPRAPLLGLTDTTQRLRALREAFGARLAAGGAAGGGCSIM</sequence>
<evidence type="ECO:0000256" key="2">
    <source>
        <dbReference type="SAM" id="MobiDB-lite"/>
    </source>
</evidence>
<dbReference type="OrthoDB" id="264917at2759"/>
<proteinExistence type="predicted"/>
<dbReference type="InterPro" id="IPR001841">
    <property type="entry name" value="Znf_RING"/>
</dbReference>
<dbReference type="InterPro" id="IPR003111">
    <property type="entry name" value="Lon_prtase_N"/>
</dbReference>
<protein>
    <recommendedName>
        <fullName evidence="7">LON peptidase N-terminal domain and RING finger protein 1</fullName>
    </recommendedName>
</protein>
<dbReference type="InterPro" id="IPR013083">
    <property type="entry name" value="Znf_RING/FYVE/PHD"/>
</dbReference>
<dbReference type="AlphaFoldDB" id="A0A836BZL8"/>
<dbReference type="InterPro" id="IPR011990">
    <property type="entry name" value="TPR-like_helical_dom_sf"/>
</dbReference>
<keyword evidence="1" id="KW-0863">Zinc-finger</keyword>
<gene>
    <name evidence="5" type="ORF">HYH03_008357</name>
</gene>
<organism evidence="5 6">
    <name type="scientific">Edaphochlamys debaryana</name>
    <dbReference type="NCBI Taxonomy" id="47281"/>
    <lineage>
        <taxon>Eukaryota</taxon>
        <taxon>Viridiplantae</taxon>
        <taxon>Chlorophyta</taxon>
        <taxon>core chlorophytes</taxon>
        <taxon>Chlorophyceae</taxon>
        <taxon>CS clade</taxon>
        <taxon>Chlamydomonadales</taxon>
        <taxon>Chlamydomonadales incertae sedis</taxon>
        <taxon>Edaphochlamys</taxon>
    </lineage>
</organism>
<reference evidence="5" key="1">
    <citation type="journal article" date="2020" name="bioRxiv">
        <title>Comparative genomics of Chlamydomonas.</title>
        <authorList>
            <person name="Craig R.J."/>
            <person name="Hasan A.R."/>
            <person name="Ness R.W."/>
            <person name="Keightley P.D."/>
        </authorList>
    </citation>
    <scope>NUCLEOTIDE SEQUENCE</scope>
    <source>
        <strain evidence="5">CCAP 11/70</strain>
    </source>
</reference>
<dbReference type="GO" id="GO:0061630">
    <property type="term" value="F:ubiquitin protein ligase activity"/>
    <property type="evidence" value="ECO:0007669"/>
    <property type="project" value="TreeGrafter"/>
</dbReference>
<evidence type="ECO:0000256" key="1">
    <source>
        <dbReference type="PROSITE-ProRule" id="PRU00175"/>
    </source>
</evidence>
<evidence type="ECO:0000259" key="4">
    <source>
        <dbReference type="PROSITE" id="PS51787"/>
    </source>
</evidence>
<dbReference type="EMBL" id="JAEHOE010000037">
    <property type="protein sequence ID" value="KAG2493543.1"/>
    <property type="molecule type" value="Genomic_DNA"/>
</dbReference>
<name>A0A836BZL8_9CHLO</name>
<dbReference type="SMART" id="SM00464">
    <property type="entry name" value="LON"/>
    <property type="match status" value="1"/>
</dbReference>
<accession>A0A836BZL8</accession>